<feature type="domain" description="Knr4/Smi1-like" evidence="1">
    <location>
        <begin position="13"/>
        <end position="126"/>
    </location>
</feature>
<evidence type="ECO:0000313" key="2">
    <source>
        <dbReference type="EMBL" id="QOU05538.1"/>
    </source>
</evidence>
<dbReference type="InterPro" id="IPR018958">
    <property type="entry name" value="Knr4/Smi1-like_dom"/>
</dbReference>
<dbReference type="Pfam" id="PF09346">
    <property type="entry name" value="SMI1_KNR4"/>
    <property type="match status" value="1"/>
</dbReference>
<gene>
    <name evidence="2" type="ORF">IM720_02040</name>
</gene>
<dbReference type="SMART" id="SM00860">
    <property type="entry name" value="SMI1_KNR4"/>
    <property type="match status" value="1"/>
</dbReference>
<dbReference type="Proteomes" id="UP000593833">
    <property type="component" value="Chromosome"/>
</dbReference>
<reference evidence="2 3" key="1">
    <citation type="submission" date="2020-10" db="EMBL/GenBank/DDBJ databases">
        <title>Complete genome sequence of a novel Pseudomonas fluorescens strain isolated from the flower of kumarahou (Pomaderris kumeraho).</title>
        <authorList>
            <person name="Summers M.C."/>
            <person name="Nowak V."/>
            <person name="Fairhurst M.J."/>
            <person name="Owen J.G."/>
            <person name="Gerth M.L."/>
            <person name="Patrick W.M."/>
        </authorList>
    </citation>
    <scope>NUCLEOTIDE SEQUENCE [LARGE SCALE GENOMIC DNA]</scope>
    <source>
        <strain evidence="2 3">KF1</strain>
    </source>
</reference>
<accession>A0A7M2JAP2</accession>
<evidence type="ECO:0000313" key="3">
    <source>
        <dbReference type="Proteomes" id="UP000593833"/>
    </source>
</evidence>
<organism evidence="2 3">
    <name type="scientific">Pseudomonas fluorescens</name>
    <dbReference type="NCBI Taxonomy" id="294"/>
    <lineage>
        <taxon>Bacteria</taxon>
        <taxon>Pseudomonadati</taxon>
        <taxon>Pseudomonadota</taxon>
        <taxon>Gammaproteobacteria</taxon>
        <taxon>Pseudomonadales</taxon>
        <taxon>Pseudomonadaceae</taxon>
        <taxon>Pseudomonas</taxon>
    </lineage>
</organism>
<dbReference type="Gene3D" id="3.40.1580.10">
    <property type="entry name" value="SMI1/KNR4-like"/>
    <property type="match status" value="1"/>
</dbReference>
<dbReference type="InterPro" id="IPR037883">
    <property type="entry name" value="Knr4/Smi1-like_sf"/>
</dbReference>
<evidence type="ECO:0000259" key="1">
    <source>
        <dbReference type="SMART" id="SM00860"/>
    </source>
</evidence>
<protein>
    <submittedName>
        <fullName evidence="2">SMI1/KNR4 family protein</fullName>
    </submittedName>
</protein>
<sequence length="132" mass="14592">MEYHLTEGQLNGQAEISAVDGLSTHLGVSLPESYIEFLKTHDGGEGFIGDSYIIFWKVEELVEFNREYEVETYAPGIFLFASNGGGEGYGFDTLDAAMPVVRIPFIGMNRQYAISVASDLPDLFARLADQNE</sequence>
<dbReference type="SUPFAM" id="SSF160631">
    <property type="entry name" value="SMI1/KNR4-like"/>
    <property type="match status" value="1"/>
</dbReference>
<proteinExistence type="predicted"/>
<dbReference type="RefSeq" id="WP_193690037.1">
    <property type="nucleotide sequence ID" value="NZ_CP063233.1"/>
</dbReference>
<dbReference type="AlphaFoldDB" id="A0A7M2JAP2"/>
<dbReference type="EMBL" id="CP063233">
    <property type="protein sequence ID" value="QOU05538.1"/>
    <property type="molecule type" value="Genomic_DNA"/>
</dbReference>
<name>A0A7M2JAP2_PSEFL</name>